<evidence type="ECO:0000313" key="2">
    <source>
        <dbReference type="EMBL" id="CAL4806335.1"/>
    </source>
</evidence>
<evidence type="ECO:0000313" key="3">
    <source>
        <dbReference type="Proteomes" id="UP001152797"/>
    </source>
</evidence>
<dbReference type="Proteomes" id="UP001152797">
    <property type="component" value="Unassembled WGS sequence"/>
</dbReference>
<dbReference type="EMBL" id="CAMXCT010006728">
    <property type="protein sequence ID" value="CAI4019023.1"/>
    <property type="molecule type" value="Genomic_DNA"/>
</dbReference>
<dbReference type="EMBL" id="CAMXCT020006728">
    <property type="protein sequence ID" value="CAL1172398.1"/>
    <property type="molecule type" value="Genomic_DNA"/>
</dbReference>
<reference evidence="1" key="1">
    <citation type="submission" date="2022-10" db="EMBL/GenBank/DDBJ databases">
        <authorList>
            <person name="Chen Y."/>
            <person name="Dougan E. K."/>
            <person name="Chan C."/>
            <person name="Rhodes N."/>
            <person name="Thang M."/>
        </authorList>
    </citation>
    <scope>NUCLEOTIDE SEQUENCE</scope>
</reference>
<sequence>MSRWPEKAAGAATPLEHRMETKSYEIVAWKRGYEAHQFKRKLERVRQRDGLLRQNSLSAMGFGDFHADGPDWGRVVMVDGGARKGRCSRGGLHAVVFAAGHACTGYHWLLLEELGPKVLVEYKDCPRQGPDAKAKALGRLGRRWVPLGVHWYQGFTTQIYRAMAAGGYAGTAGKLKFVKLSGEEIPYQAPPNSTLRDVAPQLAKFFPGGSVRLIDESGKLLYSNDPLPQEGVLQVQVMGIAPGAWSELYFGALEGFEELPLRKALEAAWPGDYQGSTEDEEELDHWQNATFQELQTGILKSCGYWADYWTFGTSADSYGYWYVRPPYNTMAPSVDLIVNDVKRWQKILLDLEEELAHLRSRCSGFELCEHLEIAVAALLRYCPSFITEVTWHVGFEMWYMPFAELMSWYLSSTGLEETHTNLLETVTNAIHGFSSYSWPPSTAAIVASQVAPTFKKQFQKVDSTAEWLVARASMVAPPATAAETSAVSEDSHLRFIDSVDAQRDSERAANLRYALHQCRQDAKTGSPLEFENLQQWQVILMRGLLSERCVFRKHDAYAKRGRERYPLESNTESKFM</sequence>
<dbReference type="OrthoDB" id="10490166at2759"/>
<protein>
    <submittedName>
        <fullName evidence="1">Uncharacterized protein</fullName>
    </submittedName>
</protein>
<reference evidence="2 3" key="2">
    <citation type="submission" date="2024-05" db="EMBL/GenBank/DDBJ databases">
        <authorList>
            <person name="Chen Y."/>
            <person name="Shah S."/>
            <person name="Dougan E. K."/>
            <person name="Thang M."/>
            <person name="Chan C."/>
        </authorList>
    </citation>
    <scope>NUCLEOTIDE SEQUENCE [LARGE SCALE GENOMIC DNA]</scope>
</reference>
<evidence type="ECO:0000313" key="1">
    <source>
        <dbReference type="EMBL" id="CAI4019023.1"/>
    </source>
</evidence>
<comment type="caution">
    <text evidence="1">The sequence shown here is derived from an EMBL/GenBank/DDBJ whole genome shotgun (WGS) entry which is preliminary data.</text>
</comment>
<name>A0A9P1GQ80_9DINO</name>
<dbReference type="AlphaFoldDB" id="A0A9P1GQ80"/>
<gene>
    <name evidence="1" type="ORF">C1SCF055_LOCUS43548</name>
</gene>
<accession>A0A9P1GQ80</accession>
<keyword evidence="3" id="KW-1185">Reference proteome</keyword>
<organism evidence="1">
    <name type="scientific">Cladocopium goreaui</name>
    <dbReference type="NCBI Taxonomy" id="2562237"/>
    <lineage>
        <taxon>Eukaryota</taxon>
        <taxon>Sar</taxon>
        <taxon>Alveolata</taxon>
        <taxon>Dinophyceae</taxon>
        <taxon>Suessiales</taxon>
        <taxon>Symbiodiniaceae</taxon>
        <taxon>Cladocopium</taxon>
    </lineage>
</organism>
<dbReference type="EMBL" id="CAMXCT030006728">
    <property type="protein sequence ID" value="CAL4806335.1"/>
    <property type="molecule type" value="Genomic_DNA"/>
</dbReference>
<proteinExistence type="predicted"/>